<keyword evidence="2" id="KW-0812">Transmembrane</keyword>
<feature type="compositionally biased region" description="Low complexity" evidence="1">
    <location>
        <begin position="33"/>
        <end position="44"/>
    </location>
</feature>
<keyword evidence="4" id="KW-1185">Reference proteome</keyword>
<name>A0A061D8Y5_BABBI</name>
<organism evidence="3 4">
    <name type="scientific">Babesia bigemina</name>
    <dbReference type="NCBI Taxonomy" id="5866"/>
    <lineage>
        <taxon>Eukaryota</taxon>
        <taxon>Sar</taxon>
        <taxon>Alveolata</taxon>
        <taxon>Apicomplexa</taxon>
        <taxon>Aconoidasida</taxon>
        <taxon>Piroplasmida</taxon>
        <taxon>Babesiidae</taxon>
        <taxon>Babesia</taxon>
    </lineage>
</organism>
<proteinExistence type="predicted"/>
<keyword evidence="2" id="KW-1133">Transmembrane helix</keyword>
<dbReference type="AlphaFoldDB" id="A0A061D8Y5"/>
<dbReference type="EMBL" id="LK391709">
    <property type="protein sequence ID" value="CDR96432.1"/>
    <property type="molecule type" value="Genomic_DNA"/>
</dbReference>
<evidence type="ECO:0000313" key="3">
    <source>
        <dbReference type="EMBL" id="CDR96432.1"/>
    </source>
</evidence>
<feature type="transmembrane region" description="Helical" evidence="2">
    <location>
        <begin position="147"/>
        <end position="165"/>
    </location>
</feature>
<evidence type="ECO:0000313" key="4">
    <source>
        <dbReference type="Proteomes" id="UP000033188"/>
    </source>
</evidence>
<evidence type="ECO:0000256" key="2">
    <source>
        <dbReference type="SAM" id="Phobius"/>
    </source>
</evidence>
<evidence type="ECO:0000256" key="1">
    <source>
        <dbReference type="SAM" id="MobiDB-lite"/>
    </source>
</evidence>
<reference evidence="4" key="1">
    <citation type="journal article" date="2014" name="Nucleic Acids Res.">
        <title>The evolutionary dynamics of variant antigen genes in Babesia reveal a history of genomic innovation underlying host-parasite interaction.</title>
        <authorList>
            <person name="Jackson A.P."/>
            <person name="Otto T.D."/>
            <person name="Darby A."/>
            <person name="Ramaprasad A."/>
            <person name="Xia D."/>
            <person name="Echaide I.E."/>
            <person name="Farber M."/>
            <person name="Gahlot S."/>
            <person name="Gamble J."/>
            <person name="Gupta D."/>
            <person name="Gupta Y."/>
            <person name="Jackson L."/>
            <person name="Malandrin L."/>
            <person name="Malas T.B."/>
            <person name="Moussa E."/>
            <person name="Nair M."/>
            <person name="Reid A.J."/>
            <person name="Sanders M."/>
            <person name="Sharma J."/>
            <person name="Tracey A."/>
            <person name="Quail M.A."/>
            <person name="Weir W."/>
            <person name="Wastling J.M."/>
            <person name="Hall N."/>
            <person name="Willadsen P."/>
            <person name="Lingelbach K."/>
            <person name="Shiels B."/>
            <person name="Tait A."/>
            <person name="Berriman M."/>
            <person name="Allred D.R."/>
            <person name="Pain A."/>
        </authorList>
    </citation>
    <scope>NUCLEOTIDE SEQUENCE [LARGE SCALE GENOMIC DNA]</scope>
    <source>
        <strain evidence="4">Bond</strain>
    </source>
</reference>
<dbReference type="GeneID" id="24564973"/>
<feature type="region of interest" description="Disordered" evidence="1">
    <location>
        <begin position="21"/>
        <end position="49"/>
    </location>
</feature>
<dbReference type="KEGG" id="bbig:BBBOND_0303360"/>
<gene>
    <name evidence="3" type="ORF">BBBOND_0303360</name>
</gene>
<dbReference type="VEuPathDB" id="PiroplasmaDB:BBBOND_0303360"/>
<dbReference type="RefSeq" id="XP_012768618.1">
    <property type="nucleotide sequence ID" value="XM_012913164.1"/>
</dbReference>
<protein>
    <submittedName>
        <fullName evidence="3">Membrane protein, putative</fullName>
    </submittedName>
</protein>
<accession>A0A061D8Y5</accession>
<dbReference type="OrthoDB" id="361897at2759"/>
<dbReference type="OMA" id="QLRWNIC"/>
<dbReference type="Proteomes" id="UP000033188">
    <property type="component" value="Chromosome 3"/>
</dbReference>
<sequence length="189" mass="21077">MFRIGSLGGFAALRGGLGGARPQVPTCRQPCGSRAASSDVSASAGPLSRPASGDVKLYAPYIVKEVQPPRGGSPVYWSVRRGIFRAKTNFMLLSRQLRWNICLVRASFAGVPKQSYDPKINQWVKLMDNEEWGGVGGRLWVDISNHFMFNIFLAFVLYSCYFRFITNNKHNVFAKWASSEEEGDDDDDE</sequence>
<keyword evidence="2" id="KW-0472">Membrane</keyword>